<dbReference type="PANTHER" id="PTHR30600">
    <property type="entry name" value="CYTOCHROME C PEROXIDASE-RELATED"/>
    <property type="match status" value="1"/>
</dbReference>
<dbReference type="Proteomes" id="UP001139477">
    <property type="component" value="Unassembled WGS sequence"/>
</dbReference>
<dbReference type="SUPFAM" id="SSF46626">
    <property type="entry name" value="Cytochrome c"/>
    <property type="match status" value="1"/>
</dbReference>
<protein>
    <submittedName>
        <fullName evidence="6">C-type cytochrome</fullName>
    </submittedName>
</protein>
<sequence length="503" mass="54360">MTAPLAGPGTADLTAPHLDVLPRSAEERARIIAVTAPPADFAAPEPFEAKPGGAASVRARTTPDAFSQPSGNIPFERELDFKIGNGLFKKLWVSSPASTLASDGLGPLYNARSCQRCHLKDGRGHPPEGPDDDTVSMFLRLSVPAAPEEAMSEIEAFLLSIGEDGARTRPDPIYGGQLQDFAVQGHAAEGQMRVEYEEFEVTLSDGETARLRRPSYAIEDPGYGAPHPDLMLSPRVAPPMIGLGLLEAIPAEDILALADPEDRDGDGISGRAQIVWSFEFDRPMLGRFGWKAGAPTLREQSASAFAGDIGISSPIFDAPFGDCTEGQPACRSAPHGDGDARETEVDAEALDLVTFYSRNLAVPERPDVGDAQVLRGKQIFHETGCAACHTPKHVTHRLTDQPEQSFQLIWPMTDLLLHDMGEGLADHRPEGLASGREWRTAPLWGIGRTELVNGHTQFLHDGRARSLLEAILWHGGEADPAKTRVAEMPKADRDALIRYLESL</sequence>
<dbReference type="GO" id="GO:0009055">
    <property type="term" value="F:electron transfer activity"/>
    <property type="evidence" value="ECO:0007669"/>
    <property type="project" value="InterPro"/>
</dbReference>
<dbReference type="EMBL" id="JAMYXC010000112">
    <property type="protein sequence ID" value="MCP1168359.1"/>
    <property type="molecule type" value="Genomic_DNA"/>
</dbReference>
<dbReference type="InterPro" id="IPR009056">
    <property type="entry name" value="Cyt_c-like_dom"/>
</dbReference>
<evidence type="ECO:0000313" key="7">
    <source>
        <dbReference type="Proteomes" id="UP001139477"/>
    </source>
</evidence>
<keyword evidence="3 4" id="KW-0408">Iron</keyword>
<keyword evidence="1 4" id="KW-0349">Heme</keyword>
<evidence type="ECO:0000313" key="6">
    <source>
        <dbReference type="EMBL" id="MCP1168359.1"/>
    </source>
</evidence>
<dbReference type="Pfam" id="PF06537">
    <property type="entry name" value="DHOR"/>
    <property type="match status" value="1"/>
</dbReference>
<comment type="caution">
    <text evidence="6">The sequence shown here is derived from an EMBL/GenBank/DDBJ whole genome shotgun (WGS) entry which is preliminary data.</text>
</comment>
<keyword evidence="7" id="KW-1185">Reference proteome</keyword>
<proteinExistence type="predicted"/>
<dbReference type="PROSITE" id="PS51007">
    <property type="entry name" value="CYTC"/>
    <property type="match status" value="1"/>
</dbReference>
<dbReference type="PIRSF" id="PIRSF028099">
    <property type="entry name" value="DUF1111"/>
    <property type="match status" value="1"/>
</dbReference>
<reference evidence="6" key="1">
    <citation type="submission" date="2022-06" db="EMBL/GenBank/DDBJ databases">
        <title>Limimaricola sediminis sp. nov., isolated from an intertidal sediment.</title>
        <authorList>
            <person name="Shao X."/>
        </authorList>
    </citation>
    <scope>NUCLEOTIDE SEQUENCE</scope>
    <source>
        <strain evidence="6">ASW11-118</strain>
    </source>
</reference>
<dbReference type="InterPro" id="IPR036909">
    <property type="entry name" value="Cyt_c-like_dom_sf"/>
</dbReference>
<gene>
    <name evidence="6" type="ORF">NHG85_07445</name>
</gene>
<feature type="domain" description="Cytochrome c" evidence="5">
    <location>
        <begin position="371"/>
        <end position="503"/>
    </location>
</feature>
<dbReference type="GO" id="GO:0046872">
    <property type="term" value="F:metal ion binding"/>
    <property type="evidence" value="ECO:0007669"/>
    <property type="project" value="UniProtKB-KW"/>
</dbReference>
<keyword evidence="2 4" id="KW-0479">Metal-binding</keyword>
<dbReference type="Gene3D" id="1.10.760.10">
    <property type="entry name" value="Cytochrome c-like domain"/>
    <property type="match status" value="1"/>
</dbReference>
<evidence type="ECO:0000256" key="2">
    <source>
        <dbReference type="ARBA" id="ARBA00022723"/>
    </source>
</evidence>
<accession>A0A9X2JP39</accession>
<dbReference type="GO" id="GO:0020037">
    <property type="term" value="F:heme binding"/>
    <property type="evidence" value="ECO:0007669"/>
    <property type="project" value="InterPro"/>
</dbReference>
<dbReference type="InterPro" id="IPR051395">
    <property type="entry name" value="Cytochrome_c_Peroxidase/MauG"/>
</dbReference>
<dbReference type="GO" id="GO:0004130">
    <property type="term" value="F:cytochrome-c peroxidase activity"/>
    <property type="evidence" value="ECO:0007669"/>
    <property type="project" value="TreeGrafter"/>
</dbReference>
<evidence type="ECO:0000259" key="5">
    <source>
        <dbReference type="PROSITE" id="PS51007"/>
    </source>
</evidence>
<organism evidence="6 7">
    <name type="scientific">Limimaricola litoreus</name>
    <dbReference type="NCBI Taxonomy" id="2955316"/>
    <lineage>
        <taxon>Bacteria</taxon>
        <taxon>Pseudomonadati</taxon>
        <taxon>Pseudomonadota</taxon>
        <taxon>Alphaproteobacteria</taxon>
        <taxon>Rhodobacterales</taxon>
        <taxon>Paracoccaceae</taxon>
        <taxon>Limimaricola</taxon>
    </lineage>
</organism>
<evidence type="ECO:0000256" key="4">
    <source>
        <dbReference type="PROSITE-ProRule" id="PRU00433"/>
    </source>
</evidence>
<evidence type="ECO:0000256" key="1">
    <source>
        <dbReference type="ARBA" id="ARBA00022617"/>
    </source>
</evidence>
<name>A0A9X2JP39_9RHOB</name>
<evidence type="ECO:0000256" key="3">
    <source>
        <dbReference type="ARBA" id="ARBA00023004"/>
    </source>
</evidence>
<dbReference type="AlphaFoldDB" id="A0A9X2JP39"/>
<dbReference type="PANTHER" id="PTHR30600:SF4">
    <property type="entry name" value="CYTOCHROME C DOMAIN-CONTAINING PROTEIN"/>
    <property type="match status" value="1"/>
</dbReference>
<dbReference type="InterPro" id="IPR010538">
    <property type="entry name" value="DHOR"/>
</dbReference>